<reference evidence="1" key="1">
    <citation type="journal article" date="2012" name="PLoS ONE">
        <title>Gene sets for utilization of primary and secondary nutrition supplies in the distal gut of endangered iberian lynx.</title>
        <authorList>
            <person name="Alcaide M."/>
            <person name="Messina E."/>
            <person name="Richter M."/>
            <person name="Bargiela R."/>
            <person name="Peplies J."/>
            <person name="Huws S.A."/>
            <person name="Newbold C.J."/>
            <person name="Golyshin P.N."/>
            <person name="Simon M.A."/>
            <person name="Lopez G."/>
            <person name="Yakimov M.M."/>
            <person name="Ferrer M."/>
        </authorList>
    </citation>
    <scope>NUCLEOTIDE SEQUENCE</scope>
</reference>
<accession>J9G7B1</accession>
<evidence type="ECO:0000313" key="1">
    <source>
        <dbReference type="EMBL" id="EJX03117.1"/>
    </source>
</evidence>
<organism evidence="1">
    <name type="scientific">gut metagenome</name>
    <dbReference type="NCBI Taxonomy" id="749906"/>
    <lineage>
        <taxon>unclassified sequences</taxon>
        <taxon>metagenomes</taxon>
        <taxon>organismal metagenomes</taxon>
    </lineage>
</organism>
<protein>
    <submittedName>
        <fullName evidence="1">Uncharacterized protein</fullName>
    </submittedName>
</protein>
<sequence length="34" mass="3751">TIVMNDALINRPVYGQQRKISDIIYFATAVPEGG</sequence>
<comment type="caution">
    <text evidence="1">The sequence shown here is derived from an EMBL/GenBank/DDBJ whole genome shotgun (WGS) entry which is preliminary data.</text>
</comment>
<gene>
    <name evidence="1" type="ORF">EVA_08778</name>
</gene>
<dbReference type="EMBL" id="AMCI01002294">
    <property type="protein sequence ID" value="EJX03117.1"/>
    <property type="molecule type" value="Genomic_DNA"/>
</dbReference>
<dbReference type="AlphaFoldDB" id="J9G7B1"/>
<proteinExistence type="predicted"/>
<feature type="non-terminal residue" evidence="1">
    <location>
        <position position="1"/>
    </location>
</feature>
<name>J9G7B1_9ZZZZ</name>